<sequence length="49" mass="5735">MVTRDSKYMLNLRLMVSLVCLGCQPAWSHDLRLLYTIGHRHSCLSVIFR</sequence>
<reference evidence="2" key="1">
    <citation type="submission" date="2014-09" db="EMBL/GenBank/DDBJ databases">
        <authorList>
            <person name="Magalhaes I.L.F."/>
            <person name="Oliveira U."/>
            <person name="Santos F.R."/>
            <person name="Vidigal T.H.D.A."/>
            <person name="Brescovit A.D."/>
            <person name="Santos A.J."/>
        </authorList>
    </citation>
    <scope>NUCLEOTIDE SEQUENCE</scope>
    <source>
        <tissue evidence="2">Shoot tissue taken approximately 20 cm above the soil surface</tissue>
    </source>
</reference>
<accession>A0A0A8ZDB8</accession>
<keyword evidence="1" id="KW-0732">Signal</keyword>
<name>A0A0A8ZDB8_ARUDO</name>
<feature type="signal peptide" evidence="1">
    <location>
        <begin position="1"/>
        <end position="28"/>
    </location>
</feature>
<protein>
    <submittedName>
        <fullName evidence="2">Uncharacterized protein</fullName>
    </submittedName>
</protein>
<feature type="chain" id="PRO_5002042354" evidence="1">
    <location>
        <begin position="29"/>
        <end position="49"/>
    </location>
</feature>
<reference evidence="2" key="2">
    <citation type="journal article" date="2015" name="Data Brief">
        <title>Shoot transcriptome of the giant reed, Arundo donax.</title>
        <authorList>
            <person name="Barrero R.A."/>
            <person name="Guerrero F.D."/>
            <person name="Moolhuijzen P."/>
            <person name="Goolsby J.A."/>
            <person name="Tidwell J."/>
            <person name="Bellgard S.E."/>
            <person name="Bellgard M.I."/>
        </authorList>
    </citation>
    <scope>NUCLEOTIDE SEQUENCE</scope>
    <source>
        <tissue evidence="2">Shoot tissue taken approximately 20 cm above the soil surface</tissue>
    </source>
</reference>
<evidence type="ECO:0000313" key="2">
    <source>
        <dbReference type="EMBL" id="JAD32872.1"/>
    </source>
</evidence>
<evidence type="ECO:0000256" key="1">
    <source>
        <dbReference type="SAM" id="SignalP"/>
    </source>
</evidence>
<proteinExistence type="predicted"/>
<organism evidence="2">
    <name type="scientific">Arundo donax</name>
    <name type="common">Giant reed</name>
    <name type="synonym">Donax arundinaceus</name>
    <dbReference type="NCBI Taxonomy" id="35708"/>
    <lineage>
        <taxon>Eukaryota</taxon>
        <taxon>Viridiplantae</taxon>
        <taxon>Streptophyta</taxon>
        <taxon>Embryophyta</taxon>
        <taxon>Tracheophyta</taxon>
        <taxon>Spermatophyta</taxon>
        <taxon>Magnoliopsida</taxon>
        <taxon>Liliopsida</taxon>
        <taxon>Poales</taxon>
        <taxon>Poaceae</taxon>
        <taxon>PACMAD clade</taxon>
        <taxon>Arundinoideae</taxon>
        <taxon>Arundineae</taxon>
        <taxon>Arundo</taxon>
    </lineage>
</organism>
<dbReference type="EMBL" id="GBRH01265023">
    <property type="protein sequence ID" value="JAD32872.1"/>
    <property type="molecule type" value="Transcribed_RNA"/>
</dbReference>
<dbReference type="AlphaFoldDB" id="A0A0A8ZDB8"/>